<proteinExistence type="predicted"/>
<gene>
    <name evidence="2" type="ORF">NITHO_280023</name>
</gene>
<dbReference type="RefSeq" id="WP_008477569.1">
    <property type="nucleotide sequence ID" value="NZ_CAGS01000201.1"/>
</dbReference>
<protein>
    <recommendedName>
        <fullName evidence="4">DUF883 domain-containing protein</fullName>
    </recommendedName>
</protein>
<dbReference type="EMBL" id="CAGS01000201">
    <property type="protein sequence ID" value="CCF83880.1"/>
    <property type="molecule type" value="Genomic_DNA"/>
</dbReference>
<accession>I4EGR8</accession>
<comment type="caution">
    <text evidence="2">The sequence shown here is derived from an EMBL/GenBank/DDBJ whole genome shotgun (WGS) entry which is preliminary data.</text>
</comment>
<sequence>MVYQDPFARSEQPEEIPVETTESTRGERDIPIETSPTRPPTQRSSQQPEMTEKAQQQASQLADKAQQQVESRLATQKKQATHGMQNLAGALEQTSQQLRQQGQESLAEYTTKAADQVQHLAQYLNQHDINDLIDQTQNYARQHPVPFLAGAFALGFAASRFLKSSAQPASTRPTQRAY</sequence>
<feature type="region of interest" description="Disordered" evidence="1">
    <location>
        <begin position="1"/>
        <end position="82"/>
    </location>
</feature>
<evidence type="ECO:0000313" key="2">
    <source>
        <dbReference type="EMBL" id="CCF83880.1"/>
    </source>
</evidence>
<dbReference type="Proteomes" id="UP000004221">
    <property type="component" value="Unassembled WGS sequence"/>
</dbReference>
<name>I4EGR8_9BACT</name>
<evidence type="ECO:0000313" key="3">
    <source>
        <dbReference type="Proteomes" id="UP000004221"/>
    </source>
</evidence>
<keyword evidence="3" id="KW-1185">Reference proteome</keyword>
<organism evidence="2 3">
    <name type="scientific">Nitrolancea hollandica Lb</name>
    <dbReference type="NCBI Taxonomy" id="1129897"/>
    <lineage>
        <taxon>Bacteria</taxon>
        <taxon>Pseudomonadati</taxon>
        <taxon>Thermomicrobiota</taxon>
        <taxon>Thermomicrobia</taxon>
        <taxon>Sphaerobacterales</taxon>
        <taxon>Sphaerobacterineae</taxon>
        <taxon>Sphaerobacteraceae</taxon>
        <taxon>Nitrolancea</taxon>
    </lineage>
</organism>
<evidence type="ECO:0008006" key="4">
    <source>
        <dbReference type="Google" id="ProtNLM"/>
    </source>
</evidence>
<feature type="compositionally biased region" description="Basic and acidic residues" evidence="1">
    <location>
        <begin position="22"/>
        <end position="31"/>
    </location>
</feature>
<dbReference type="AlphaFoldDB" id="I4EGR8"/>
<evidence type="ECO:0000256" key="1">
    <source>
        <dbReference type="SAM" id="MobiDB-lite"/>
    </source>
</evidence>
<reference evidence="2 3" key="1">
    <citation type="journal article" date="2012" name="ISME J.">
        <title>Nitrification expanded: discovery, physiology and genomics of a nitrite-oxidizing bacterium from the phylum Chloroflexi.</title>
        <authorList>
            <person name="Sorokin D.Y."/>
            <person name="Lucker S."/>
            <person name="Vejmelkova D."/>
            <person name="Kostrikina N.A."/>
            <person name="Kleerebezem R."/>
            <person name="Rijpstra W.I."/>
            <person name="Damste J.S."/>
            <person name="Le Paslier D."/>
            <person name="Muyzer G."/>
            <person name="Wagner M."/>
            <person name="van Loosdrecht M.C."/>
            <person name="Daims H."/>
        </authorList>
    </citation>
    <scope>NUCLEOTIDE SEQUENCE [LARGE SCALE GENOMIC DNA]</scope>
    <source>
        <strain evidence="3">none</strain>
    </source>
</reference>
<feature type="compositionally biased region" description="Polar residues" evidence="1">
    <location>
        <begin position="34"/>
        <end position="82"/>
    </location>
</feature>